<dbReference type="SMART" id="SM00733">
    <property type="entry name" value="Mterf"/>
    <property type="match status" value="9"/>
</dbReference>
<dbReference type="Proteomes" id="UP001153069">
    <property type="component" value="Unassembled WGS sequence"/>
</dbReference>
<proteinExistence type="inferred from homology"/>
<protein>
    <submittedName>
        <fullName evidence="3">Mitochondrial transcription termination</fullName>
    </submittedName>
</protein>
<comment type="similarity">
    <text evidence="1">Belongs to the mTERF family.</text>
</comment>
<dbReference type="AlphaFoldDB" id="A0A9N8E4M5"/>
<dbReference type="OrthoDB" id="637682at2759"/>
<keyword evidence="2" id="KW-0809">Transit peptide</keyword>
<sequence length="342" mass="39313">MKKPTMLSFKVSTLKYKMNWFQETFGWSRKQLLKVLSRTPDLLNLSIHDNIEPTVDSVQQAFNLTNLEVSKVLMTNPQLMTLQRDTLTQKAEWLQRRLDLKSTEELSKIVRRAPNIMNFSIDNIESKIKWLEDILGLAGDATTIAAPLKKAPSILHLKLDTMASKVNWLQSSLNITDSEVAKIVWKDPAILAKNIEENLEPTLHWLVNRLGCETAKQVISRLPSTLSLSIPDSIEPKMEYLQTKFQLDEENLLKMIKTMPTLLGMSFNNINNTLQFYSDCYGEDQALQFVIGNPGLLTLSLKNRLIPRWEQAVELEFEKEVPISVLAMHTPKKWENYVESKR</sequence>
<accession>A0A9N8E4M5</accession>
<evidence type="ECO:0000313" key="3">
    <source>
        <dbReference type="EMBL" id="CAB9511669.1"/>
    </source>
</evidence>
<evidence type="ECO:0000256" key="1">
    <source>
        <dbReference type="ARBA" id="ARBA00007692"/>
    </source>
</evidence>
<dbReference type="PANTHER" id="PTHR13068:SF112">
    <property type="entry name" value="TRANSCRIPTION TERMINATION FACTOR 3, MITOCHONDRIAL"/>
    <property type="match status" value="1"/>
</dbReference>
<dbReference type="InterPro" id="IPR038538">
    <property type="entry name" value="MTERF_sf"/>
</dbReference>
<gene>
    <name evidence="3" type="ORF">SEMRO_496_G154640.1</name>
</gene>
<dbReference type="EMBL" id="CAICTM010000495">
    <property type="protein sequence ID" value="CAB9511669.1"/>
    <property type="molecule type" value="Genomic_DNA"/>
</dbReference>
<keyword evidence="4" id="KW-1185">Reference proteome</keyword>
<dbReference type="Pfam" id="PF02536">
    <property type="entry name" value="mTERF"/>
    <property type="match status" value="1"/>
</dbReference>
<reference evidence="3" key="1">
    <citation type="submission" date="2020-06" db="EMBL/GenBank/DDBJ databases">
        <authorList>
            <consortium name="Plant Systems Biology data submission"/>
        </authorList>
    </citation>
    <scope>NUCLEOTIDE SEQUENCE</scope>
    <source>
        <strain evidence="3">D6</strain>
    </source>
</reference>
<name>A0A9N8E4M5_9STRA</name>
<evidence type="ECO:0000313" key="4">
    <source>
        <dbReference type="Proteomes" id="UP001153069"/>
    </source>
</evidence>
<comment type="caution">
    <text evidence="3">The sequence shown here is derived from an EMBL/GenBank/DDBJ whole genome shotgun (WGS) entry which is preliminary data.</text>
</comment>
<dbReference type="Gene3D" id="1.25.70.10">
    <property type="entry name" value="Transcription termination factor 3, mitochondrial"/>
    <property type="match status" value="2"/>
</dbReference>
<dbReference type="PANTHER" id="PTHR13068">
    <property type="entry name" value="CGI-12 PROTEIN-RELATED"/>
    <property type="match status" value="1"/>
</dbReference>
<organism evidence="3 4">
    <name type="scientific">Seminavis robusta</name>
    <dbReference type="NCBI Taxonomy" id="568900"/>
    <lineage>
        <taxon>Eukaryota</taxon>
        <taxon>Sar</taxon>
        <taxon>Stramenopiles</taxon>
        <taxon>Ochrophyta</taxon>
        <taxon>Bacillariophyta</taxon>
        <taxon>Bacillariophyceae</taxon>
        <taxon>Bacillariophycidae</taxon>
        <taxon>Naviculales</taxon>
        <taxon>Naviculaceae</taxon>
        <taxon>Seminavis</taxon>
    </lineage>
</organism>
<dbReference type="GO" id="GO:0003676">
    <property type="term" value="F:nucleic acid binding"/>
    <property type="evidence" value="ECO:0007669"/>
    <property type="project" value="InterPro"/>
</dbReference>
<evidence type="ECO:0000256" key="2">
    <source>
        <dbReference type="ARBA" id="ARBA00022946"/>
    </source>
</evidence>
<dbReference type="InterPro" id="IPR003690">
    <property type="entry name" value="MTERF"/>
</dbReference>